<feature type="signal peptide" evidence="2">
    <location>
        <begin position="1"/>
        <end position="18"/>
    </location>
</feature>
<protein>
    <submittedName>
        <fullName evidence="3">Heparan sulfate sulfotransferase</fullName>
    </submittedName>
</protein>
<keyword evidence="4" id="KW-1185">Reference proteome</keyword>
<dbReference type="InterPro" id="IPR027417">
    <property type="entry name" value="P-loop_NTPase"/>
</dbReference>
<keyword evidence="1" id="KW-0808">Transferase</keyword>
<accession>A0ABR1FNK4</accession>
<dbReference type="PANTHER" id="PTHR10605">
    <property type="entry name" value="HEPARAN SULFATE SULFOTRANSFERASE"/>
    <property type="match status" value="1"/>
</dbReference>
<evidence type="ECO:0000313" key="3">
    <source>
        <dbReference type="EMBL" id="KAK7234221.1"/>
    </source>
</evidence>
<reference evidence="3 4" key="1">
    <citation type="submission" date="2024-03" db="EMBL/GenBank/DDBJ databases">
        <title>Aureococcus anophagefferens CCMP1851 and Kratosvirus quantuckense: Draft genome of a second virus-susceptible host strain in the model system.</title>
        <authorList>
            <person name="Chase E."/>
            <person name="Truchon A.R."/>
            <person name="Schepens W."/>
            <person name="Wilhelm S.W."/>
        </authorList>
    </citation>
    <scope>NUCLEOTIDE SEQUENCE [LARGE SCALE GENOMIC DNA]</scope>
    <source>
        <strain evidence="3 4">CCMP1851</strain>
    </source>
</reference>
<organism evidence="3 4">
    <name type="scientific">Aureococcus anophagefferens</name>
    <name type="common">Harmful bloom alga</name>
    <dbReference type="NCBI Taxonomy" id="44056"/>
    <lineage>
        <taxon>Eukaryota</taxon>
        <taxon>Sar</taxon>
        <taxon>Stramenopiles</taxon>
        <taxon>Ochrophyta</taxon>
        <taxon>Pelagophyceae</taxon>
        <taxon>Pelagomonadales</taxon>
        <taxon>Pelagomonadaceae</taxon>
        <taxon>Aureococcus</taxon>
    </lineage>
</organism>
<dbReference type="Gene3D" id="3.40.50.300">
    <property type="entry name" value="P-loop containing nucleotide triphosphate hydrolases"/>
    <property type="match status" value="2"/>
</dbReference>
<name>A0ABR1FNK4_AURAN</name>
<proteinExistence type="predicted"/>
<evidence type="ECO:0000256" key="2">
    <source>
        <dbReference type="SAM" id="SignalP"/>
    </source>
</evidence>
<dbReference type="Proteomes" id="UP001363151">
    <property type="component" value="Unassembled WGS sequence"/>
</dbReference>
<dbReference type="SUPFAM" id="SSF52540">
    <property type="entry name" value="P-loop containing nucleoside triphosphate hydrolases"/>
    <property type="match status" value="2"/>
</dbReference>
<evidence type="ECO:0000256" key="1">
    <source>
        <dbReference type="ARBA" id="ARBA00022679"/>
    </source>
</evidence>
<dbReference type="InterPro" id="IPR037359">
    <property type="entry name" value="NST/OST"/>
</dbReference>
<keyword evidence="2" id="KW-0732">Signal</keyword>
<sequence length="577" mass="63968">MWWSSLPLVALAVASTYGDLNRVDRQRLGFAEKRYAQNPTRVAGDKPRRRKRKAVVDAGDETVCNLKSRAGAKKTGPRFGNLEWRGGAPSAEGLECKAEPGPGSAAPRACCRATEKTVELLSDQWRRHFTRVARRAAESEKTSLEDAARAWRCFPSVVVIGAQKSGSTALAGHLMHHPSVDFSRVKELHYFDKNESQCLGALPYLLQYPPMRAAAITAEATPFYVADLHSCGRIRTQLGPRTTLVTLVREPVARAYSEYQMKHRRVEGQDAFAGALAEHAAAVLRCVLLVGPRNATRGLRACSPDALTEEPKFPQFSVSVSVQLKKRLAQTQGADGLLGWVRDCFWAEKRSGGDGEPFPADLARRVFFDGTDKFGPERPLVASDVKFDAGECFSDGTRERIGDLDGIMRAEIKYLADCARTNYPRWPAPFPPTGAEAAAYITKCVQIRTGISNQYVYRSLYAAQLHRCVGSGVSRDQLLVLDSDDLRHEPQDVLDVLADHAGIPQHAFDAALLKDADALQASLKEKFPSFENSGWRLESSYTQPMPEKLRSDLARFFGPHNELLYAFAGRRFNWPDR</sequence>
<dbReference type="EMBL" id="JBBJCI010000339">
    <property type="protein sequence ID" value="KAK7234221.1"/>
    <property type="molecule type" value="Genomic_DNA"/>
</dbReference>
<feature type="chain" id="PRO_5045672579" evidence="2">
    <location>
        <begin position="19"/>
        <end position="577"/>
    </location>
</feature>
<evidence type="ECO:0000313" key="4">
    <source>
        <dbReference type="Proteomes" id="UP001363151"/>
    </source>
</evidence>
<dbReference type="PANTHER" id="PTHR10605:SF56">
    <property type="entry name" value="BIFUNCTIONAL HEPARAN SULFATE N-DEACETYLASE_N-SULFOTRANSFERASE"/>
    <property type="match status" value="1"/>
</dbReference>
<comment type="caution">
    <text evidence="3">The sequence shown here is derived from an EMBL/GenBank/DDBJ whole genome shotgun (WGS) entry which is preliminary data.</text>
</comment>
<gene>
    <name evidence="3" type="ORF">SO694_0036801</name>
</gene>